<accession>A0A212C887</accession>
<dbReference type="Proteomes" id="UP000242450">
    <property type="component" value="Chromosome 25"/>
</dbReference>
<sequence>MVIEVKLFKLVDSYYSPILSTPRHQDFIFLVILSSISTAISMVDNVWCLGVSFTSGLISLRYLSSSAADGFLKAVMSKASVSSSPPPSSSITDVRD</sequence>
<comment type="caution">
    <text evidence="1">The sequence shown here is derived from an EMBL/GenBank/DDBJ whole genome shotgun (WGS) entry which is preliminary data.</text>
</comment>
<dbReference type="AlphaFoldDB" id="A0A212C887"/>
<organism evidence="1 2">
    <name type="scientific">Cervus elaphus hippelaphus</name>
    <name type="common">European red deer</name>
    <dbReference type="NCBI Taxonomy" id="46360"/>
    <lineage>
        <taxon>Eukaryota</taxon>
        <taxon>Metazoa</taxon>
        <taxon>Chordata</taxon>
        <taxon>Craniata</taxon>
        <taxon>Vertebrata</taxon>
        <taxon>Euteleostomi</taxon>
        <taxon>Mammalia</taxon>
        <taxon>Eutheria</taxon>
        <taxon>Laurasiatheria</taxon>
        <taxon>Artiodactyla</taxon>
        <taxon>Ruminantia</taxon>
        <taxon>Pecora</taxon>
        <taxon>Cervidae</taxon>
        <taxon>Cervinae</taxon>
        <taxon>Cervus</taxon>
    </lineage>
</organism>
<name>A0A212C887_CEREH</name>
<evidence type="ECO:0000313" key="1">
    <source>
        <dbReference type="EMBL" id="OWK02199.1"/>
    </source>
</evidence>
<evidence type="ECO:0000313" key="2">
    <source>
        <dbReference type="Proteomes" id="UP000242450"/>
    </source>
</evidence>
<dbReference type="EMBL" id="MKHE01000025">
    <property type="protein sequence ID" value="OWK02199.1"/>
    <property type="molecule type" value="Genomic_DNA"/>
</dbReference>
<proteinExistence type="predicted"/>
<keyword evidence="2" id="KW-1185">Reference proteome</keyword>
<reference evidence="1 2" key="1">
    <citation type="journal article" date="2018" name="Mol. Genet. Genomics">
        <title>The red deer Cervus elaphus genome CerEla1.0: sequencing, annotating, genes, and chromosomes.</title>
        <authorList>
            <person name="Bana N.A."/>
            <person name="Nyiri A."/>
            <person name="Nagy J."/>
            <person name="Frank K."/>
            <person name="Nagy T."/>
            <person name="Steger V."/>
            <person name="Schiller M."/>
            <person name="Lakatos P."/>
            <person name="Sugar L."/>
            <person name="Horn P."/>
            <person name="Barta E."/>
            <person name="Orosz L."/>
        </authorList>
    </citation>
    <scope>NUCLEOTIDE SEQUENCE [LARGE SCALE GENOMIC DNA]</scope>
    <source>
        <strain evidence="1">Hungarian</strain>
    </source>
</reference>
<protein>
    <submittedName>
        <fullName evidence="1">Uncharacterized protein</fullName>
    </submittedName>
</protein>
<gene>
    <name evidence="1" type="ORF">Celaphus_00018099</name>
</gene>